<proteinExistence type="predicted"/>
<protein>
    <submittedName>
        <fullName evidence="1">DinB family protein</fullName>
    </submittedName>
</protein>
<gene>
    <name evidence="1" type="ORF">ACFQZU_19645</name>
</gene>
<evidence type="ECO:0000313" key="1">
    <source>
        <dbReference type="EMBL" id="MFD0803517.1"/>
    </source>
</evidence>
<keyword evidence="2" id="KW-1185">Reference proteome</keyword>
<organism evidence="1 2">
    <name type="scientific">Streptomonospora algeriensis</name>
    <dbReference type="NCBI Taxonomy" id="995084"/>
    <lineage>
        <taxon>Bacteria</taxon>
        <taxon>Bacillati</taxon>
        <taxon>Actinomycetota</taxon>
        <taxon>Actinomycetes</taxon>
        <taxon>Streptosporangiales</taxon>
        <taxon>Nocardiopsidaceae</taxon>
        <taxon>Streptomonospora</taxon>
    </lineage>
</organism>
<sequence length="195" mass="21622">MDTEESDFNRMLRGQWEFHWNHQLRDRLAGLTDDEYFRSPVPGAWSVRPRGSSTAPLQVGAGDFTIDYAVPEPVPAAVTTVAWLLGRVIVGVLAVRNAAHVGAPAASYQSWDYAGSATAALDQLHTRLGIRLHGVRGLGEDGLQSPVGDQEPYPEAPMAELVLHIHREVIHHLSEVRLLRDLYLHREHTTQGAIR</sequence>
<accession>A0ABW3BKG7</accession>
<dbReference type="EMBL" id="JBHTHR010000940">
    <property type="protein sequence ID" value="MFD0803517.1"/>
    <property type="molecule type" value="Genomic_DNA"/>
</dbReference>
<dbReference type="Proteomes" id="UP001596956">
    <property type="component" value="Unassembled WGS sequence"/>
</dbReference>
<dbReference type="SUPFAM" id="SSF109854">
    <property type="entry name" value="DinB/YfiT-like putative metalloenzymes"/>
    <property type="match status" value="1"/>
</dbReference>
<name>A0ABW3BKG7_9ACTN</name>
<evidence type="ECO:0000313" key="2">
    <source>
        <dbReference type="Proteomes" id="UP001596956"/>
    </source>
</evidence>
<dbReference type="InterPro" id="IPR034660">
    <property type="entry name" value="DinB/YfiT-like"/>
</dbReference>
<comment type="caution">
    <text evidence="1">The sequence shown here is derived from an EMBL/GenBank/DDBJ whole genome shotgun (WGS) entry which is preliminary data.</text>
</comment>
<reference evidence="2" key="1">
    <citation type="journal article" date="2019" name="Int. J. Syst. Evol. Microbiol.">
        <title>The Global Catalogue of Microorganisms (GCM) 10K type strain sequencing project: providing services to taxonomists for standard genome sequencing and annotation.</title>
        <authorList>
            <consortium name="The Broad Institute Genomics Platform"/>
            <consortium name="The Broad Institute Genome Sequencing Center for Infectious Disease"/>
            <person name="Wu L."/>
            <person name="Ma J."/>
        </authorList>
    </citation>
    <scope>NUCLEOTIDE SEQUENCE [LARGE SCALE GENOMIC DNA]</scope>
    <source>
        <strain evidence="2">CCUG 63369</strain>
    </source>
</reference>